<dbReference type="STRING" id="933852.A0A0C2WVE6"/>
<feature type="compositionally biased region" description="Polar residues" evidence="1">
    <location>
        <begin position="869"/>
        <end position="886"/>
    </location>
</feature>
<sequence length="1030" mass="113865">MDYFARLLTPQPQAKAFQDPIIEFHKSWSIIKSTLEHPDERQLTRGITATDVPTKLRAMGDALVHETSLPEYSGGTGPCMEYLLKNDVLGTLVRLSEPDRPAGILAEVLKTVSNMVVLLDEEFLVHSAVHKAIIRLLRACTDDEFQDKIDGKGKVMGAAAEIPRGNPSDYELDLVDLLCVLCSRIRTYRHLLLIFFHDKNWFQSDSLSQTEDENQDEEGDEENEDSPPSPVESMSTITSAPSAKKPDYEFLLFNYLLRYVHREGRIGDFARAGVLFLIDVAMSAPSGDSRQLDETGGSIGNTTSDPIADASLALAEYILDGDFADVLAAGLVAVYSVLPSKLEIRAMANQTDDTTTMSLGVNIYEKENDTELERARTFGLELSSDPDFQSRLHHFLQIIEFLQDILRRTTTLITIQGLEASALVGTAITASVLQGVKTIFLENVLYASILESSDADGSAVAVLSYIDMILQALPDGQLAELVIDFLMNEDDVEGIRPVLQTRVSSQAKRQSRLRKRKSSAMMLLELEAPKGPQNSTYFSSLGRFTLKDLVFSNLRSTSDAASTAVLRLLQTLLSIHPRLTVDKLLVAQEIKNPLSAIERSASPESDEEFTYPTKDDEPVSHILDVSHFQQPGTSFSTHEREIALYLNLISRVDPTYDGEGFSTGYDSYIQDAINSIQSQEERMTQSEYGIDILNQSRLNPNDTLLSLLLQALRTFFAHTAEHNVALTGALSCIASCPSRSLAGWMTFVSTSDVAIGTKVEAENSLEENDDGDDRSIDFEIDRRLAGVDVLPATSIDDAEARPVLHSILRSLVSQLDRYREVVNGFDELLTERRQGLMFAEHLSDALSLSIELDSDSSFFSTIRSTLSPISKSKPTQEATTPPQSKPRTIAASLIPSFLTPKKDKSTQSHLASANSQHATPERNKSNKIAASPFGAHYEKTGNISVPPFVVPSEAEGMQVSPDPIEEEPKDSDEEDVFSAQWDSKRRMTSVKKVTLSQILDNVVILEEFMKEISAIVQARRSLGIDSVRYV</sequence>
<protein>
    <recommendedName>
        <fullName evidence="4">Retinoic acid induced 16-like protein-domain-containing protein</fullName>
    </recommendedName>
</protein>
<organism evidence="2 3">
    <name type="scientific">Serendipita vermifera MAFF 305830</name>
    <dbReference type="NCBI Taxonomy" id="933852"/>
    <lineage>
        <taxon>Eukaryota</taxon>
        <taxon>Fungi</taxon>
        <taxon>Dikarya</taxon>
        <taxon>Basidiomycota</taxon>
        <taxon>Agaricomycotina</taxon>
        <taxon>Agaricomycetes</taxon>
        <taxon>Sebacinales</taxon>
        <taxon>Serendipitaceae</taxon>
        <taxon>Serendipita</taxon>
    </lineage>
</organism>
<reference evidence="3" key="2">
    <citation type="submission" date="2015-01" db="EMBL/GenBank/DDBJ databases">
        <title>Evolutionary Origins and Diversification of the Mycorrhizal Mutualists.</title>
        <authorList>
            <consortium name="DOE Joint Genome Institute"/>
            <consortium name="Mycorrhizal Genomics Consortium"/>
            <person name="Kohler A."/>
            <person name="Kuo A."/>
            <person name="Nagy L.G."/>
            <person name="Floudas D."/>
            <person name="Copeland A."/>
            <person name="Barry K.W."/>
            <person name="Cichocki N."/>
            <person name="Veneault-Fourrey C."/>
            <person name="LaButti K."/>
            <person name="Lindquist E.A."/>
            <person name="Lipzen A."/>
            <person name="Lundell T."/>
            <person name="Morin E."/>
            <person name="Murat C."/>
            <person name="Riley R."/>
            <person name="Ohm R."/>
            <person name="Sun H."/>
            <person name="Tunlid A."/>
            <person name="Henrissat B."/>
            <person name="Grigoriev I.V."/>
            <person name="Hibbett D.S."/>
            <person name="Martin F."/>
        </authorList>
    </citation>
    <scope>NUCLEOTIDE SEQUENCE [LARGE SCALE GENOMIC DNA]</scope>
    <source>
        <strain evidence="3">MAFF 305830</strain>
    </source>
</reference>
<dbReference type="Pfam" id="PF10257">
    <property type="entry name" value="RAI16-like"/>
    <property type="match status" value="1"/>
</dbReference>
<dbReference type="Proteomes" id="UP000054097">
    <property type="component" value="Unassembled WGS sequence"/>
</dbReference>
<dbReference type="OrthoDB" id="5350595at2759"/>
<dbReference type="InterPro" id="IPR019384">
    <property type="entry name" value="FHIP"/>
</dbReference>
<feature type="region of interest" description="Disordered" evidence="1">
    <location>
        <begin position="869"/>
        <end position="925"/>
    </location>
</feature>
<evidence type="ECO:0000313" key="2">
    <source>
        <dbReference type="EMBL" id="KIM21372.1"/>
    </source>
</evidence>
<proteinExistence type="predicted"/>
<gene>
    <name evidence="2" type="ORF">M408DRAFT_333505</name>
</gene>
<name>A0A0C2WVE6_SERVB</name>
<keyword evidence="3" id="KW-1185">Reference proteome</keyword>
<evidence type="ECO:0000256" key="1">
    <source>
        <dbReference type="SAM" id="MobiDB-lite"/>
    </source>
</evidence>
<feature type="compositionally biased region" description="Polar residues" evidence="1">
    <location>
        <begin position="907"/>
        <end position="918"/>
    </location>
</feature>
<dbReference type="PANTHER" id="PTHR21705:SF11">
    <property type="entry name" value="FHIP FAMILY PROTEIN CG3558"/>
    <property type="match status" value="1"/>
</dbReference>
<reference evidence="2 3" key="1">
    <citation type="submission" date="2014-04" db="EMBL/GenBank/DDBJ databases">
        <authorList>
            <consortium name="DOE Joint Genome Institute"/>
            <person name="Kuo A."/>
            <person name="Zuccaro A."/>
            <person name="Kohler A."/>
            <person name="Nagy L.G."/>
            <person name="Floudas D."/>
            <person name="Copeland A."/>
            <person name="Barry K.W."/>
            <person name="Cichocki N."/>
            <person name="Veneault-Fourrey C."/>
            <person name="LaButti K."/>
            <person name="Lindquist E.A."/>
            <person name="Lipzen A."/>
            <person name="Lundell T."/>
            <person name="Morin E."/>
            <person name="Murat C."/>
            <person name="Sun H."/>
            <person name="Tunlid A."/>
            <person name="Henrissat B."/>
            <person name="Grigoriev I.V."/>
            <person name="Hibbett D.S."/>
            <person name="Martin F."/>
            <person name="Nordberg H.P."/>
            <person name="Cantor M.N."/>
            <person name="Hua S.X."/>
        </authorList>
    </citation>
    <scope>NUCLEOTIDE SEQUENCE [LARGE SCALE GENOMIC DNA]</scope>
    <source>
        <strain evidence="2 3">MAFF 305830</strain>
    </source>
</reference>
<dbReference type="PANTHER" id="PTHR21705">
    <property type="entry name" value="RAI16 PROTEIN-RELATED"/>
    <property type="match status" value="1"/>
</dbReference>
<accession>A0A0C2WVE6</accession>
<dbReference type="AlphaFoldDB" id="A0A0C2WVE6"/>
<evidence type="ECO:0008006" key="4">
    <source>
        <dbReference type="Google" id="ProtNLM"/>
    </source>
</evidence>
<feature type="region of interest" description="Disordered" evidence="1">
    <location>
        <begin position="207"/>
        <end position="240"/>
    </location>
</feature>
<dbReference type="HOGENOM" id="CLU_004953_0_0_1"/>
<evidence type="ECO:0000313" key="3">
    <source>
        <dbReference type="Proteomes" id="UP000054097"/>
    </source>
</evidence>
<dbReference type="EMBL" id="KN824385">
    <property type="protein sequence ID" value="KIM21372.1"/>
    <property type="molecule type" value="Genomic_DNA"/>
</dbReference>
<feature type="compositionally biased region" description="Acidic residues" evidence="1">
    <location>
        <begin position="210"/>
        <end position="225"/>
    </location>
</feature>